<feature type="active site" evidence="3">
    <location>
        <position position="54"/>
    </location>
</feature>
<dbReference type="PANTHER" id="PTHR13774">
    <property type="entry name" value="PHENAZINE BIOSYNTHESIS PROTEIN"/>
    <property type="match status" value="1"/>
</dbReference>
<dbReference type="NCBIfam" id="TIGR00654">
    <property type="entry name" value="PhzF_family"/>
    <property type="match status" value="1"/>
</dbReference>
<dbReference type="GO" id="GO:0016853">
    <property type="term" value="F:isomerase activity"/>
    <property type="evidence" value="ECO:0007669"/>
    <property type="project" value="UniProtKB-KW"/>
</dbReference>
<dbReference type="EMBL" id="AYEV01000001">
    <property type="protein sequence ID" value="ESK57646.1"/>
    <property type="molecule type" value="Genomic_DNA"/>
</dbReference>
<dbReference type="eggNOG" id="COG0384">
    <property type="taxonomic scope" value="Bacteria"/>
</dbReference>
<sequence length="282" mass="31870">MAEKYLESHVMKMYQVDAFTQELFKGNPAAVIVTEQWLDENLMQNIALENNLSETAFVKTIDDGNYEIRWFSPTDEVAFCGHATLASAFILFKDFTMAKTIQFHVRDLGIFVVSQAVDGKIKMNFPIRKAELVSEYPQELRDGLTKPFKAVYLNEQAYIVEYETVDDVLNEQPNFEKLKQLGKRRTAITASQPDVAITARGEGQFDCVSRYFAPAIGINEDPVTGSIHTAIAPLWAEKLDRTELVAYQASVRGGILDCVIESEQRIEISGYAKLYMQAELEI</sequence>
<organism evidence="4 5">
    <name type="scientific">Acinetobacter tjernbergiae DSM 14971 = CIP 107465</name>
    <dbReference type="NCBI Taxonomy" id="1120928"/>
    <lineage>
        <taxon>Bacteria</taxon>
        <taxon>Pseudomonadati</taxon>
        <taxon>Pseudomonadota</taxon>
        <taxon>Gammaproteobacteria</taxon>
        <taxon>Moraxellales</taxon>
        <taxon>Moraxellaceae</taxon>
        <taxon>Acinetobacter</taxon>
    </lineage>
</organism>
<dbReference type="PANTHER" id="PTHR13774:SF17">
    <property type="entry name" value="PHENAZINE BIOSYNTHESIS-LIKE DOMAIN-CONTAINING PROTEIN"/>
    <property type="match status" value="1"/>
</dbReference>
<dbReference type="AlphaFoldDB" id="V2V9U8"/>
<dbReference type="Gene3D" id="3.10.310.10">
    <property type="entry name" value="Diaminopimelate Epimerase, Chain A, domain 1"/>
    <property type="match status" value="2"/>
</dbReference>
<protein>
    <recommendedName>
        <fullName evidence="6">Phenazine biosynthesis protein PhzF family protein</fullName>
    </recommendedName>
</protein>
<evidence type="ECO:0008006" key="6">
    <source>
        <dbReference type="Google" id="ProtNLM"/>
    </source>
</evidence>
<proteinExistence type="inferred from homology"/>
<dbReference type="GO" id="GO:0005737">
    <property type="term" value="C:cytoplasm"/>
    <property type="evidence" value="ECO:0007669"/>
    <property type="project" value="TreeGrafter"/>
</dbReference>
<dbReference type="Proteomes" id="UP000017404">
    <property type="component" value="Unassembled WGS sequence"/>
</dbReference>
<dbReference type="PATRIC" id="fig|1120928.5.peg.186"/>
<evidence type="ECO:0000256" key="2">
    <source>
        <dbReference type="ARBA" id="ARBA00023235"/>
    </source>
</evidence>
<comment type="caution">
    <text evidence="4">The sequence shown here is derived from an EMBL/GenBank/DDBJ whole genome shotgun (WGS) entry which is preliminary data.</text>
</comment>
<comment type="similarity">
    <text evidence="1">Belongs to the PhzF family.</text>
</comment>
<dbReference type="Pfam" id="PF02567">
    <property type="entry name" value="PhzC-PhzF"/>
    <property type="match status" value="1"/>
</dbReference>
<keyword evidence="5" id="KW-1185">Reference proteome</keyword>
<dbReference type="SUPFAM" id="SSF54506">
    <property type="entry name" value="Diaminopimelate epimerase-like"/>
    <property type="match status" value="1"/>
</dbReference>
<gene>
    <name evidence="4" type="ORF">F990_00182</name>
</gene>
<reference evidence="4 5" key="1">
    <citation type="submission" date="2013-10" db="EMBL/GenBank/DDBJ databases">
        <title>The Genome Sequence of Acinetobacter tjernbergiae CIP107465.</title>
        <authorList>
            <consortium name="The Broad Institute Genomics Platform"/>
            <consortium name="The Broad Institute Genome Sequencing Center for Infectious Disease"/>
            <person name="Cerqueira G."/>
            <person name="Feldgarden M."/>
            <person name="Courvalin P."/>
            <person name="Grillot-Courvalin C."/>
            <person name="Clermont D."/>
            <person name="Rocha E."/>
            <person name="Yoon E.-J."/>
            <person name="Nemec A."/>
            <person name="Young S.K."/>
            <person name="Zeng Q."/>
            <person name="Gargeya S."/>
            <person name="Fitzgerald M."/>
            <person name="Abouelleil A."/>
            <person name="Alvarado L."/>
            <person name="Berlin A.M."/>
            <person name="Chapman S.B."/>
            <person name="Gainer-Dewar J."/>
            <person name="Goldberg J."/>
            <person name="Gnerre S."/>
            <person name="Griggs A."/>
            <person name="Gujja S."/>
            <person name="Hansen M."/>
            <person name="Howarth C."/>
            <person name="Imamovic A."/>
            <person name="Ireland A."/>
            <person name="Larimer J."/>
            <person name="McCowan C."/>
            <person name="Murphy C."/>
            <person name="Pearson M."/>
            <person name="Poon T.W."/>
            <person name="Priest M."/>
            <person name="Roberts A."/>
            <person name="Saif S."/>
            <person name="Shea T."/>
            <person name="Sykes S."/>
            <person name="Wortman J."/>
            <person name="Nusbaum C."/>
            <person name="Birren B."/>
        </authorList>
    </citation>
    <scope>NUCLEOTIDE SEQUENCE [LARGE SCALE GENOMIC DNA]</scope>
    <source>
        <strain evidence="4 5">CIP 107465</strain>
    </source>
</reference>
<evidence type="ECO:0000313" key="5">
    <source>
        <dbReference type="Proteomes" id="UP000017404"/>
    </source>
</evidence>
<evidence type="ECO:0000256" key="3">
    <source>
        <dbReference type="PIRSR" id="PIRSR016184-1"/>
    </source>
</evidence>
<dbReference type="STRING" id="202955.GCA_000759995_03332"/>
<evidence type="ECO:0000256" key="1">
    <source>
        <dbReference type="ARBA" id="ARBA00008270"/>
    </source>
</evidence>
<dbReference type="PIRSF" id="PIRSF016184">
    <property type="entry name" value="PhzC_PhzF"/>
    <property type="match status" value="1"/>
</dbReference>
<accession>V2V9U8</accession>
<dbReference type="InterPro" id="IPR003719">
    <property type="entry name" value="Phenazine_PhzF-like"/>
</dbReference>
<name>V2V9U8_9GAMM</name>
<keyword evidence="2" id="KW-0413">Isomerase</keyword>
<evidence type="ECO:0000313" key="4">
    <source>
        <dbReference type="EMBL" id="ESK57646.1"/>
    </source>
</evidence>